<keyword evidence="1" id="KW-0175">Coiled coil</keyword>
<organism evidence="3 4">
    <name type="scientific">Candidatus Roizmanbacteria bacterium CG_4_8_14_3_um_filter_36_10</name>
    <dbReference type="NCBI Taxonomy" id="1974834"/>
    <lineage>
        <taxon>Bacteria</taxon>
        <taxon>Candidatus Roizmaniibacteriota</taxon>
    </lineage>
</organism>
<evidence type="ECO:0000313" key="4">
    <source>
        <dbReference type="Proteomes" id="UP000229370"/>
    </source>
</evidence>
<dbReference type="InterPro" id="IPR013693">
    <property type="entry name" value="SpoIID/LytB_N"/>
</dbReference>
<reference evidence="4" key="1">
    <citation type="submission" date="2017-09" db="EMBL/GenBank/DDBJ databases">
        <title>Depth-based differentiation of microbial function through sediment-hosted aquifers and enrichment of novel symbionts in the deep terrestrial subsurface.</title>
        <authorList>
            <person name="Probst A.J."/>
            <person name="Ladd B."/>
            <person name="Jarett J.K."/>
            <person name="Geller-Mcgrath D.E."/>
            <person name="Sieber C.M.K."/>
            <person name="Emerson J.B."/>
            <person name="Anantharaman K."/>
            <person name="Thomas B.C."/>
            <person name="Malmstrom R."/>
            <person name="Stieglmeier M."/>
            <person name="Klingl A."/>
            <person name="Woyke T."/>
            <person name="Ryan C.M."/>
            <person name="Banfield J.F."/>
        </authorList>
    </citation>
    <scope>NUCLEOTIDE SEQUENCE [LARGE SCALE GENOMIC DNA]</scope>
</reference>
<dbReference type="Pfam" id="PF08486">
    <property type="entry name" value="SpoIID"/>
    <property type="match status" value="1"/>
</dbReference>
<feature type="coiled-coil region" evidence="1">
    <location>
        <begin position="136"/>
        <end position="198"/>
    </location>
</feature>
<feature type="domain" description="Sporulation stage II protein D amidase enhancer LytB N-terminal" evidence="2">
    <location>
        <begin position="286"/>
        <end position="365"/>
    </location>
</feature>
<dbReference type="Proteomes" id="UP000229370">
    <property type="component" value="Unassembled WGS sequence"/>
</dbReference>
<dbReference type="AlphaFoldDB" id="A0A2M8GLN7"/>
<accession>A0A2M8GLN7</accession>
<proteinExistence type="predicted"/>
<protein>
    <recommendedName>
        <fullName evidence="2">Sporulation stage II protein D amidase enhancer LytB N-terminal domain-containing protein</fullName>
    </recommendedName>
</protein>
<dbReference type="EMBL" id="PFQK01000079">
    <property type="protein sequence ID" value="PJC81473.1"/>
    <property type="molecule type" value="Genomic_DNA"/>
</dbReference>
<evidence type="ECO:0000313" key="3">
    <source>
        <dbReference type="EMBL" id="PJC81473.1"/>
    </source>
</evidence>
<sequence>MRKLFIILILIFILLIPFVIRADELEDITNLLEISGKELASTTADYQKVLGQLSVIKQKLFVLEAEIKQKEIEVKKGGQVLDYQKKLLNERARIYYKNIGKNTSNILSLLMAGNLSKSLDNFFYQKTVVDEDRKTIVKIVLYIKNLEEKKRILEEEKVQVSNLKQEADKQSKELEEKIGQIKEKIASLTARQQRLIAEKLASLNISRSASSLGRCDSDLTNGRDPGFGPKFAIFTYGVPNRVGMNQWGAYGRAKVGQNEEDILRAYYNFDSIQGVDTGTTIRVDGVGDYSLEEYTKRVYEVPDSWGDDGFASLKAQAIAARSYALAYTNNGQGSICATEQCQVVRSEPKGGNWERAVNETNGKVMIKNSSPIKAWFSSTHGGYIFSSGEVGWSGTDWTKHGTDAPGGYGNFSDLNNNAYDRESPWFYCDWGFRSEYNKTAWLKPDELADIVNVILLAHYLSAEDKEHLYQTDKANPVGKETWDQERVKTELRSHGDQVFNSISDGSIGVDFGYGKTNSISFSGDAGSVTIDGSEFKNWFNLRAPANIQIVGPLFNIEKR</sequence>
<comment type="caution">
    <text evidence="3">The sequence shown here is derived from an EMBL/GenBank/DDBJ whole genome shotgun (WGS) entry which is preliminary data.</text>
</comment>
<evidence type="ECO:0000259" key="2">
    <source>
        <dbReference type="Pfam" id="PF08486"/>
    </source>
</evidence>
<evidence type="ECO:0000256" key="1">
    <source>
        <dbReference type="SAM" id="Coils"/>
    </source>
</evidence>
<dbReference type="Gene3D" id="6.10.250.3150">
    <property type="match status" value="1"/>
</dbReference>
<gene>
    <name evidence="3" type="ORF">CO007_04555</name>
</gene>
<name>A0A2M8GLN7_9BACT</name>